<dbReference type="Gene3D" id="2.60.120.1440">
    <property type="match status" value="1"/>
</dbReference>
<keyword evidence="1" id="KW-0812">Transmembrane</keyword>
<keyword evidence="1" id="KW-1133">Transmembrane helix</keyword>
<keyword evidence="1" id="KW-0472">Membrane</keyword>
<accession>A0ABV9KS75</accession>
<dbReference type="Gene3D" id="3.55.50.30">
    <property type="match status" value="1"/>
</dbReference>
<proteinExistence type="predicted"/>
<sequence>MLLKARKYAMEENQDLFVKFLDGRCTGEEFLQVNQLLENEVEYIKLFNLIKQRENYELDNPPVPSISMQEWVRSLEPVMQQRIAIHERRNRLFFSRTILRWSSIAAIFVSVIVLTNVMLWNNSDYTGLSDGKTQVVQYAELANPGGIPKLYFLPDGTKIWLAAGSTLKYPEQFAKKHRGVELSGEAFFDVTRDEQRPFIIRTGGIETRVLGTSFKITAFSGQEQEISVATGKVSVSSNGQEVALLTRGLQVRHNSETGENTRTEIDPATLEQWKTGVLIFDKQPLNLVAEQLERRYGIDIEFANRQIGIRRIRGVFASEEQVETIMELLSIAGNFRYRKSGEKHYKIY</sequence>
<dbReference type="Pfam" id="PF16344">
    <property type="entry name" value="FecR_C"/>
    <property type="match status" value="1"/>
</dbReference>
<dbReference type="InterPro" id="IPR032508">
    <property type="entry name" value="FecR_C"/>
</dbReference>
<evidence type="ECO:0000259" key="3">
    <source>
        <dbReference type="Pfam" id="PF16344"/>
    </source>
</evidence>
<protein>
    <submittedName>
        <fullName evidence="4">FecR family protein</fullName>
    </submittedName>
</protein>
<evidence type="ECO:0000256" key="1">
    <source>
        <dbReference type="SAM" id="Phobius"/>
    </source>
</evidence>
<feature type="domain" description="FecR protein" evidence="2">
    <location>
        <begin position="153"/>
        <end position="233"/>
    </location>
</feature>
<feature type="domain" description="Protein FecR C-terminal" evidence="3">
    <location>
        <begin position="278"/>
        <end position="343"/>
    </location>
</feature>
<dbReference type="PANTHER" id="PTHR30273:SF2">
    <property type="entry name" value="PROTEIN FECR"/>
    <property type="match status" value="1"/>
</dbReference>
<gene>
    <name evidence="4" type="ORF">ACFO6W_04885</name>
</gene>
<keyword evidence="5" id="KW-1185">Reference proteome</keyword>
<dbReference type="PANTHER" id="PTHR30273">
    <property type="entry name" value="PERIPLASMIC SIGNAL SENSOR AND SIGMA FACTOR ACTIVATOR FECR-RELATED"/>
    <property type="match status" value="1"/>
</dbReference>
<dbReference type="EMBL" id="JBHSGN010000043">
    <property type="protein sequence ID" value="MFC4673020.1"/>
    <property type="molecule type" value="Genomic_DNA"/>
</dbReference>
<dbReference type="InterPro" id="IPR006860">
    <property type="entry name" value="FecR"/>
</dbReference>
<name>A0ABV9KS75_9BACT</name>
<organism evidence="4 5">
    <name type="scientific">Dysgonomonas termitidis</name>
    <dbReference type="NCBI Taxonomy" id="1516126"/>
    <lineage>
        <taxon>Bacteria</taxon>
        <taxon>Pseudomonadati</taxon>
        <taxon>Bacteroidota</taxon>
        <taxon>Bacteroidia</taxon>
        <taxon>Bacteroidales</taxon>
        <taxon>Dysgonomonadaceae</taxon>
        <taxon>Dysgonomonas</taxon>
    </lineage>
</organism>
<dbReference type="PIRSF" id="PIRSF018266">
    <property type="entry name" value="FecR"/>
    <property type="match status" value="1"/>
</dbReference>
<dbReference type="InterPro" id="IPR012373">
    <property type="entry name" value="Ferrdict_sens_TM"/>
</dbReference>
<evidence type="ECO:0000259" key="2">
    <source>
        <dbReference type="Pfam" id="PF04773"/>
    </source>
</evidence>
<dbReference type="Pfam" id="PF04773">
    <property type="entry name" value="FecR"/>
    <property type="match status" value="1"/>
</dbReference>
<comment type="caution">
    <text evidence="4">The sequence shown here is derived from an EMBL/GenBank/DDBJ whole genome shotgun (WGS) entry which is preliminary data.</text>
</comment>
<evidence type="ECO:0000313" key="4">
    <source>
        <dbReference type="EMBL" id="MFC4673020.1"/>
    </source>
</evidence>
<reference evidence="5" key="1">
    <citation type="journal article" date="2019" name="Int. J. Syst. Evol. Microbiol.">
        <title>The Global Catalogue of Microorganisms (GCM) 10K type strain sequencing project: providing services to taxonomists for standard genome sequencing and annotation.</title>
        <authorList>
            <consortium name="The Broad Institute Genomics Platform"/>
            <consortium name="The Broad Institute Genome Sequencing Center for Infectious Disease"/>
            <person name="Wu L."/>
            <person name="Ma J."/>
        </authorList>
    </citation>
    <scope>NUCLEOTIDE SEQUENCE [LARGE SCALE GENOMIC DNA]</scope>
    <source>
        <strain evidence="5">CCUG 66188</strain>
    </source>
</reference>
<feature type="transmembrane region" description="Helical" evidence="1">
    <location>
        <begin position="98"/>
        <end position="120"/>
    </location>
</feature>
<evidence type="ECO:0000313" key="5">
    <source>
        <dbReference type="Proteomes" id="UP001596023"/>
    </source>
</evidence>
<dbReference type="Proteomes" id="UP001596023">
    <property type="component" value="Unassembled WGS sequence"/>
</dbReference>